<feature type="region of interest" description="Disordered" evidence="1">
    <location>
        <begin position="274"/>
        <end position="297"/>
    </location>
</feature>
<dbReference type="EMBL" id="BRYA01000055">
    <property type="protein sequence ID" value="GMI35525.1"/>
    <property type="molecule type" value="Genomic_DNA"/>
</dbReference>
<accession>A0A9W7G744</accession>
<protein>
    <submittedName>
        <fullName evidence="2">Uncharacterized protein</fullName>
    </submittedName>
</protein>
<feature type="region of interest" description="Disordered" evidence="1">
    <location>
        <begin position="231"/>
        <end position="258"/>
    </location>
</feature>
<proteinExistence type="predicted"/>
<evidence type="ECO:0000313" key="3">
    <source>
        <dbReference type="Proteomes" id="UP001165065"/>
    </source>
</evidence>
<evidence type="ECO:0000256" key="1">
    <source>
        <dbReference type="SAM" id="MobiDB-lite"/>
    </source>
</evidence>
<dbReference type="OrthoDB" id="194358at2759"/>
<reference evidence="3" key="1">
    <citation type="journal article" date="2023" name="Commun. Biol.">
        <title>Genome analysis of Parmales, the sister group of diatoms, reveals the evolutionary specialization of diatoms from phago-mixotrophs to photoautotrophs.</title>
        <authorList>
            <person name="Ban H."/>
            <person name="Sato S."/>
            <person name="Yoshikawa S."/>
            <person name="Yamada K."/>
            <person name="Nakamura Y."/>
            <person name="Ichinomiya M."/>
            <person name="Sato N."/>
            <person name="Blanc-Mathieu R."/>
            <person name="Endo H."/>
            <person name="Kuwata A."/>
            <person name="Ogata H."/>
        </authorList>
    </citation>
    <scope>NUCLEOTIDE SEQUENCE [LARGE SCALE GENOMIC DNA]</scope>
</reference>
<sequence length="424" mass="47772">MASEGPGFGLGSQGDLEHELGDSMDSEDPGFSLGNQGDLEDELLRVLDIDADDFSLSNDEQEQNCTDELSSPVVSVLDNSGVPEASSVVSVLDNGGAPLKRVDAEEIFKWLKEDPQRFREGDIKTVYEKASNPNGFQANVNKMMDYLSKVYKLDGVTGDEEFKLGVPELRDDQLWSRLLLPKKEDTGKEKKKKEKSLKTRLDRILNSKTSTSSGNLPGFYDIAKILAASDQADDGGGKKPKHSNTTPADDAAEGTGQPTVDVGVHLKVEQELQQEKKEKEELKQENARLQQREREREKVKSRRKNWFKKALKTIEKHVGERFFKGGKVKQWDIEDLDASKVREAVKGIESAIQHVGESEREREIFEKLDVILGQKMNLEDISQHIDDLTGLTKDDLNKFKEYAQTFSKTLRKQNKKMIEQDKKE</sequence>
<evidence type="ECO:0000313" key="2">
    <source>
        <dbReference type="EMBL" id="GMI35525.1"/>
    </source>
</evidence>
<gene>
    <name evidence="2" type="ORF">TrCOL_g10332</name>
</gene>
<feature type="compositionally biased region" description="Gly residues" evidence="1">
    <location>
        <begin position="1"/>
        <end position="12"/>
    </location>
</feature>
<organism evidence="2 3">
    <name type="scientific">Triparma columacea</name>
    <dbReference type="NCBI Taxonomy" id="722753"/>
    <lineage>
        <taxon>Eukaryota</taxon>
        <taxon>Sar</taxon>
        <taxon>Stramenopiles</taxon>
        <taxon>Ochrophyta</taxon>
        <taxon>Bolidophyceae</taxon>
        <taxon>Parmales</taxon>
        <taxon>Triparmaceae</taxon>
        <taxon>Triparma</taxon>
    </lineage>
</organism>
<dbReference type="AlphaFoldDB" id="A0A9W7G744"/>
<feature type="region of interest" description="Disordered" evidence="1">
    <location>
        <begin position="1"/>
        <end position="37"/>
    </location>
</feature>
<dbReference type="Proteomes" id="UP001165065">
    <property type="component" value="Unassembled WGS sequence"/>
</dbReference>
<name>A0A9W7G744_9STRA</name>
<keyword evidence="3" id="KW-1185">Reference proteome</keyword>
<comment type="caution">
    <text evidence="2">The sequence shown here is derived from an EMBL/GenBank/DDBJ whole genome shotgun (WGS) entry which is preliminary data.</text>
</comment>